<accession>A0A8J2ICX1</accession>
<keyword evidence="2" id="KW-1133">Transmembrane helix</keyword>
<sequence length="232" mass="24950">MATFAPSPTMPASNLTTTEAETALETDLALPGIKRGIAIGVACSVSVVVIAILAFFAIRRRNRVLSRRAQLHTTKAETMDSEAGLQEKAWWAATPASSPSLPPPPPVEADAQIIYELDAGQIPELHGDTAAQEVDGNDNHHDMSKDAEDLYAQKLEQWRAWSIAIEPNPSSPTIEPVHSCLPLLMVSPPEASPGEVSPLLRSSWDYSSQDASPISPPPSAHFPSVHREHANT</sequence>
<keyword evidence="2" id="KW-0812">Transmembrane</keyword>
<feature type="transmembrane region" description="Helical" evidence="2">
    <location>
        <begin position="37"/>
        <end position="58"/>
    </location>
</feature>
<evidence type="ECO:0000256" key="2">
    <source>
        <dbReference type="SAM" id="Phobius"/>
    </source>
</evidence>
<reference evidence="3" key="1">
    <citation type="submission" date="2021-05" db="EMBL/GenBank/DDBJ databases">
        <authorList>
            <person name="Stam R."/>
        </authorList>
    </citation>
    <scope>NUCLEOTIDE SEQUENCE</scope>
    <source>
        <strain evidence="3">CS162</strain>
    </source>
</reference>
<evidence type="ECO:0000256" key="1">
    <source>
        <dbReference type="SAM" id="MobiDB-lite"/>
    </source>
</evidence>
<evidence type="ECO:0000313" key="3">
    <source>
        <dbReference type="EMBL" id="CAG5185411.1"/>
    </source>
</evidence>
<comment type="caution">
    <text evidence="3">The sequence shown here is derived from an EMBL/GenBank/DDBJ whole genome shotgun (WGS) entry which is preliminary data.</text>
</comment>
<keyword evidence="4" id="KW-1185">Reference proteome</keyword>
<dbReference type="GeneID" id="67011554"/>
<gene>
    <name evidence="3" type="ORF">ALTATR162_LOCUS11298</name>
</gene>
<organism evidence="3 4">
    <name type="scientific">Alternaria atra</name>
    <dbReference type="NCBI Taxonomy" id="119953"/>
    <lineage>
        <taxon>Eukaryota</taxon>
        <taxon>Fungi</taxon>
        <taxon>Dikarya</taxon>
        <taxon>Ascomycota</taxon>
        <taxon>Pezizomycotina</taxon>
        <taxon>Dothideomycetes</taxon>
        <taxon>Pleosporomycetidae</taxon>
        <taxon>Pleosporales</taxon>
        <taxon>Pleosporineae</taxon>
        <taxon>Pleosporaceae</taxon>
        <taxon>Alternaria</taxon>
        <taxon>Alternaria sect. Ulocladioides</taxon>
    </lineage>
</organism>
<dbReference type="Proteomes" id="UP000676310">
    <property type="component" value="Unassembled WGS sequence"/>
</dbReference>
<protein>
    <submittedName>
        <fullName evidence="3">Uncharacterized protein</fullName>
    </submittedName>
</protein>
<dbReference type="EMBL" id="CAJRGZ010000030">
    <property type="protein sequence ID" value="CAG5185411.1"/>
    <property type="molecule type" value="Genomic_DNA"/>
</dbReference>
<name>A0A8J2ICX1_9PLEO</name>
<keyword evidence="2" id="KW-0472">Membrane</keyword>
<feature type="region of interest" description="Disordered" evidence="1">
    <location>
        <begin position="191"/>
        <end position="232"/>
    </location>
</feature>
<dbReference type="OrthoDB" id="3798952at2759"/>
<proteinExistence type="predicted"/>
<dbReference type="RefSeq" id="XP_043174875.1">
    <property type="nucleotide sequence ID" value="XM_043318940.1"/>
</dbReference>
<evidence type="ECO:0000313" key="4">
    <source>
        <dbReference type="Proteomes" id="UP000676310"/>
    </source>
</evidence>
<dbReference type="AlphaFoldDB" id="A0A8J2ICX1"/>